<comment type="similarity">
    <text evidence="4">Belongs to the DASH complex ASK1 family.</text>
</comment>
<evidence type="ECO:0000256" key="11">
    <source>
        <dbReference type="ARBA" id="ARBA00022829"/>
    </source>
</evidence>
<feature type="compositionally biased region" description="Basic and acidic residues" evidence="17">
    <location>
        <begin position="255"/>
        <end position="264"/>
    </location>
</feature>
<dbReference type="GO" id="GO:0008608">
    <property type="term" value="P:attachment of spindle microtubules to kinetochore"/>
    <property type="evidence" value="ECO:0007669"/>
    <property type="project" value="InterPro"/>
</dbReference>
<feature type="region of interest" description="Disordered" evidence="17">
    <location>
        <begin position="326"/>
        <end position="348"/>
    </location>
</feature>
<keyword evidence="8" id="KW-0132">Cell division</keyword>
<keyword evidence="14" id="KW-0539">Nucleus</keyword>
<protein>
    <recommendedName>
        <fullName evidence="5">DASH complex subunit ASK1</fullName>
    </recommendedName>
</protein>
<proteinExistence type="inferred from homology"/>
<dbReference type="GO" id="GO:0051301">
    <property type="term" value="P:cell division"/>
    <property type="evidence" value="ECO:0007669"/>
    <property type="project" value="UniProtKB-KW"/>
</dbReference>
<evidence type="ECO:0000256" key="7">
    <source>
        <dbReference type="ARBA" id="ARBA00022490"/>
    </source>
</evidence>
<feature type="compositionally biased region" description="Acidic residues" evidence="17">
    <location>
        <begin position="121"/>
        <end position="130"/>
    </location>
</feature>
<evidence type="ECO:0000256" key="3">
    <source>
        <dbReference type="ARBA" id="ARBA00004629"/>
    </source>
</evidence>
<comment type="subcellular location">
    <subcellularLocation>
        <location evidence="3">Chromosome</location>
        <location evidence="3">Centromere</location>
        <location evidence="3">Kinetochore</location>
    </subcellularLocation>
    <subcellularLocation>
        <location evidence="2">Cytoplasm</location>
        <location evidence="2">Cytoskeleton</location>
        <location evidence="2">Spindle</location>
    </subcellularLocation>
    <subcellularLocation>
        <location evidence="1">Nucleus</location>
    </subcellularLocation>
</comment>
<dbReference type="EMBL" id="LGSR01000022">
    <property type="protein sequence ID" value="KOS17867.1"/>
    <property type="molecule type" value="Genomic_DNA"/>
</dbReference>
<dbReference type="Pfam" id="PF08655">
    <property type="entry name" value="DASH_Ask1"/>
    <property type="match status" value="1"/>
</dbReference>
<evidence type="ECO:0000256" key="6">
    <source>
        <dbReference type="ARBA" id="ARBA00022454"/>
    </source>
</evidence>
<dbReference type="OrthoDB" id="5573898at2759"/>
<feature type="compositionally biased region" description="Basic and acidic residues" evidence="17">
    <location>
        <begin position="157"/>
        <end position="166"/>
    </location>
</feature>
<keyword evidence="6" id="KW-0158">Chromosome</keyword>
<dbReference type="PANTHER" id="PTHR28200:SF1">
    <property type="entry name" value="DASH COMPLEX SUBUNIT ASK1"/>
    <property type="match status" value="1"/>
</dbReference>
<feature type="region of interest" description="Disordered" evidence="17">
    <location>
        <begin position="104"/>
        <end position="189"/>
    </location>
</feature>
<name>A0A0M8MVU7_ESCWE</name>
<keyword evidence="19" id="KW-1185">Reference proteome</keyword>
<evidence type="ECO:0000256" key="17">
    <source>
        <dbReference type="SAM" id="MobiDB-lite"/>
    </source>
</evidence>
<evidence type="ECO:0000256" key="15">
    <source>
        <dbReference type="ARBA" id="ARBA00023306"/>
    </source>
</evidence>
<dbReference type="GO" id="GO:0072686">
    <property type="term" value="C:mitotic spindle"/>
    <property type="evidence" value="ECO:0007669"/>
    <property type="project" value="InterPro"/>
</dbReference>
<dbReference type="STRING" id="150374.A0A0M8MVU7"/>
<keyword evidence="9" id="KW-0493">Microtubule</keyword>
<feature type="compositionally biased region" description="Acidic residues" evidence="17">
    <location>
        <begin position="174"/>
        <end position="189"/>
    </location>
</feature>
<evidence type="ECO:0000256" key="13">
    <source>
        <dbReference type="ARBA" id="ARBA00023212"/>
    </source>
</evidence>
<organism evidence="18 19">
    <name type="scientific">Escovopsis weberi</name>
    <dbReference type="NCBI Taxonomy" id="150374"/>
    <lineage>
        <taxon>Eukaryota</taxon>
        <taxon>Fungi</taxon>
        <taxon>Dikarya</taxon>
        <taxon>Ascomycota</taxon>
        <taxon>Pezizomycotina</taxon>
        <taxon>Sordariomycetes</taxon>
        <taxon>Hypocreomycetidae</taxon>
        <taxon>Hypocreales</taxon>
        <taxon>Hypocreaceae</taxon>
        <taxon>Escovopsis</taxon>
    </lineage>
</organism>
<evidence type="ECO:0000256" key="1">
    <source>
        <dbReference type="ARBA" id="ARBA00004123"/>
    </source>
</evidence>
<keyword evidence="13" id="KW-0206">Cytoskeleton</keyword>
<evidence type="ECO:0000256" key="8">
    <source>
        <dbReference type="ARBA" id="ARBA00022618"/>
    </source>
</evidence>
<feature type="compositionally biased region" description="Polar residues" evidence="17">
    <location>
        <begin position="141"/>
        <end position="151"/>
    </location>
</feature>
<keyword evidence="12" id="KW-0995">Kinetochore</keyword>
<keyword evidence="10" id="KW-0498">Mitosis</keyword>
<evidence type="ECO:0000256" key="2">
    <source>
        <dbReference type="ARBA" id="ARBA00004186"/>
    </source>
</evidence>
<gene>
    <name evidence="18" type="ORF">ESCO_003057</name>
</gene>
<evidence type="ECO:0000313" key="19">
    <source>
        <dbReference type="Proteomes" id="UP000053831"/>
    </source>
</evidence>
<evidence type="ECO:0000256" key="5">
    <source>
        <dbReference type="ARBA" id="ARBA00014520"/>
    </source>
</evidence>
<evidence type="ECO:0000313" key="18">
    <source>
        <dbReference type="EMBL" id="KOS17867.1"/>
    </source>
</evidence>
<dbReference type="GO" id="GO:0005874">
    <property type="term" value="C:microtubule"/>
    <property type="evidence" value="ECO:0007669"/>
    <property type="project" value="UniProtKB-KW"/>
</dbReference>
<evidence type="ECO:0000256" key="10">
    <source>
        <dbReference type="ARBA" id="ARBA00022776"/>
    </source>
</evidence>
<dbReference type="PANTHER" id="PTHR28200">
    <property type="entry name" value="DASH COMPLEX SUBUNIT ASK1"/>
    <property type="match status" value="1"/>
</dbReference>
<keyword evidence="11" id="KW-0159">Chromosome partition</keyword>
<keyword evidence="7" id="KW-0963">Cytoplasm</keyword>
<evidence type="ECO:0000256" key="14">
    <source>
        <dbReference type="ARBA" id="ARBA00023242"/>
    </source>
</evidence>
<feature type="compositionally biased region" description="Basic and acidic residues" evidence="17">
    <location>
        <begin position="106"/>
        <end position="120"/>
    </location>
</feature>
<dbReference type="GO" id="GO:0042729">
    <property type="term" value="C:DASH complex"/>
    <property type="evidence" value="ECO:0007669"/>
    <property type="project" value="InterPro"/>
</dbReference>
<keyword evidence="15" id="KW-0131">Cell cycle</keyword>
<keyword evidence="16" id="KW-0137">Centromere</keyword>
<evidence type="ECO:0000256" key="16">
    <source>
        <dbReference type="ARBA" id="ARBA00023328"/>
    </source>
</evidence>
<evidence type="ECO:0000256" key="9">
    <source>
        <dbReference type="ARBA" id="ARBA00022701"/>
    </source>
</evidence>
<dbReference type="Proteomes" id="UP000053831">
    <property type="component" value="Unassembled WGS sequence"/>
</dbReference>
<evidence type="ECO:0000256" key="12">
    <source>
        <dbReference type="ARBA" id="ARBA00022838"/>
    </source>
</evidence>
<reference evidence="18 19" key="1">
    <citation type="submission" date="2015-07" db="EMBL/GenBank/DDBJ databases">
        <title>The genome of the fungus Escovopsis weberi, a specialized disease agent of ant agriculture.</title>
        <authorList>
            <person name="de Man T.J."/>
            <person name="Stajich J.E."/>
            <person name="Kubicek C.P."/>
            <person name="Chenthamara K."/>
            <person name="Atanasova L."/>
            <person name="Druzhinina I.S."/>
            <person name="Birnbaum S."/>
            <person name="Barribeau S.M."/>
            <person name="Teiling C."/>
            <person name="Suen G."/>
            <person name="Currie C."/>
            <person name="Gerardo N.M."/>
        </authorList>
    </citation>
    <scope>NUCLEOTIDE SEQUENCE [LARGE SCALE GENOMIC DNA]</scope>
</reference>
<feature type="region of interest" description="Disordered" evidence="17">
    <location>
        <begin position="237"/>
        <end position="271"/>
    </location>
</feature>
<comment type="caution">
    <text evidence="18">The sequence shown here is derived from an EMBL/GenBank/DDBJ whole genome shotgun (WGS) entry which is preliminary data.</text>
</comment>
<evidence type="ECO:0000256" key="4">
    <source>
        <dbReference type="ARBA" id="ARBA00010731"/>
    </source>
</evidence>
<dbReference type="InterPro" id="IPR013964">
    <property type="entry name" value="DASH_Ask1"/>
</dbReference>
<dbReference type="AlphaFoldDB" id="A0A0M8MVU7"/>
<sequence>MATRNLSLTEELEKLEQSITLTLQEIDRNFSKAHRIMTTSIIPLVEQYGEHSKAVWEASKFWKQFFEASANVSLSGYEDQANSQENGEEEEDAMSVDFTADLDEEERTRASAAEHRHQYEPEESLLDDADLAGSTPRPEGTRTQQKHQLVSESPYESMKREMRGEENNTTALGSDDDDNDQVDEEDEDSTVLFAQQTARLTGLSMTPRGIFQTRGQQEPEQRQKDPVLHRVLDKTYRVQATPHKSAPRLSPVKGKQADRTETIRWQDSPMSSPEIAIPKLRSEAFMSPLKSNARARLAAAAQGPRTPGVSVQTPAAGRKAKDVFASRAGAELGPESAAKGSGGKTYEIDWESDEEDGDLYEGMSPPKTIQFALPPSKLLQTPGDILLDAGAESSEYSPTMVKMNENVLNDTF</sequence>
<accession>A0A0M8MVU7</accession>
<dbReference type="GO" id="GO:0044732">
    <property type="term" value="C:mitotic spindle pole body"/>
    <property type="evidence" value="ECO:0007669"/>
    <property type="project" value="TreeGrafter"/>
</dbReference>